<dbReference type="Proteomes" id="UP000078546">
    <property type="component" value="Unassembled WGS sequence"/>
</dbReference>
<proteinExistence type="predicted"/>
<dbReference type="AlphaFoldDB" id="A0A1A8WIT5"/>
<protein>
    <submittedName>
        <fullName evidence="1">Uncharacterized protein</fullName>
    </submittedName>
</protein>
<organism evidence="1 2">
    <name type="scientific">Plasmodium ovale curtisi</name>
    <dbReference type="NCBI Taxonomy" id="864141"/>
    <lineage>
        <taxon>Eukaryota</taxon>
        <taxon>Sar</taxon>
        <taxon>Alveolata</taxon>
        <taxon>Apicomplexa</taxon>
        <taxon>Aconoidasida</taxon>
        <taxon>Haemosporida</taxon>
        <taxon>Plasmodiidae</taxon>
        <taxon>Plasmodium</taxon>
        <taxon>Plasmodium (Plasmodium)</taxon>
    </lineage>
</organism>
<reference evidence="2" key="1">
    <citation type="submission" date="2016-05" db="EMBL/GenBank/DDBJ databases">
        <authorList>
            <person name="Naeem Raeece"/>
        </authorList>
    </citation>
    <scope>NUCLEOTIDE SEQUENCE [LARGE SCALE GENOMIC DNA]</scope>
</reference>
<evidence type="ECO:0000313" key="2">
    <source>
        <dbReference type="Proteomes" id="UP000078546"/>
    </source>
</evidence>
<sequence length="109" mass="12289">MVQHGAHRRTFEGLPGEAVPLATALHSCFHEQGCKIDKWQADKRHIRGLPPFGKKKNFKRDNTILWTCLVLSAVKLADGEDDISFPAMHMHGCVRIGLKHSCTIFCFSF</sequence>
<name>A0A1A8WIT5_PLAOA</name>
<evidence type="ECO:0000313" key="1">
    <source>
        <dbReference type="EMBL" id="SBS92859.1"/>
    </source>
</evidence>
<accession>A0A1A8WIT5</accession>
<dbReference type="EMBL" id="FLQV01000453">
    <property type="protein sequence ID" value="SBS92859.1"/>
    <property type="molecule type" value="Genomic_DNA"/>
</dbReference>
<gene>
    <name evidence="1" type="ORF">POVCU1_024160</name>
</gene>